<dbReference type="VEuPathDB" id="VectorBase:AATE016685"/>
<proteinExistence type="predicted"/>
<sequence>MRHGTCFRLVLPLVLMLPVVKGVKHVDIFKQFQDGSYDERQNSSEPTGDSEEHGAIRTEQPTSCVEDVLPSDPLELHEKLEEESEPPNATLRNLAAPNLTEMFGQLTTGFLSPNLWRIGENVRTVLGGIRSSIGAYVNDTVARFEHERYRMMSAVRRKVDQLNERIRSRFESEFVEYRDVCLPDESKCMQLLHAQIEQYEQRLRANVDECHDRLAEELAHQRQKVDEAQRLMDGPFRTIDRCLDRDAGVGRSFLACTGSAVSNLAKLATQQLRSFVATVGKVSGALERRVDKFDKCVVKRHQLMQQNERQVSASVKGCFGKQRSQPDNFF</sequence>
<protein>
    <submittedName>
        <fullName evidence="1">Uncharacterized protein</fullName>
    </submittedName>
</protein>
<accession>A0A182JEP8</accession>
<reference evidence="1" key="1">
    <citation type="submission" date="2022-08" db="UniProtKB">
        <authorList>
            <consortium name="EnsemblMetazoa"/>
        </authorList>
    </citation>
    <scope>IDENTIFICATION</scope>
    <source>
        <strain evidence="1">EBRO</strain>
    </source>
</reference>
<name>A0A182JEP8_ANOAO</name>
<evidence type="ECO:0000313" key="1">
    <source>
        <dbReference type="EnsemblMetazoa" id="AATE016685-PA.1"/>
    </source>
</evidence>
<dbReference type="SUPFAM" id="SSF58113">
    <property type="entry name" value="Apolipoprotein A-I"/>
    <property type="match status" value="1"/>
</dbReference>
<dbReference type="AlphaFoldDB" id="A0A182JEP8"/>
<organism evidence="1">
    <name type="scientific">Anopheles atroparvus</name>
    <name type="common">European mosquito</name>
    <dbReference type="NCBI Taxonomy" id="41427"/>
    <lineage>
        <taxon>Eukaryota</taxon>
        <taxon>Metazoa</taxon>
        <taxon>Ecdysozoa</taxon>
        <taxon>Arthropoda</taxon>
        <taxon>Hexapoda</taxon>
        <taxon>Insecta</taxon>
        <taxon>Pterygota</taxon>
        <taxon>Neoptera</taxon>
        <taxon>Endopterygota</taxon>
        <taxon>Diptera</taxon>
        <taxon>Nematocera</taxon>
        <taxon>Culicoidea</taxon>
        <taxon>Culicidae</taxon>
        <taxon>Anophelinae</taxon>
        <taxon>Anopheles</taxon>
    </lineage>
</organism>
<dbReference type="EnsemblMetazoa" id="AATE016685-RA">
    <property type="protein sequence ID" value="AATE016685-PA.1"/>
    <property type="gene ID" value="AATE016685"/>
</dbReference>
<dbReference type="STRING" id="41427.A0A182JEP8"/>